<dbReference type="PANTHER" id="PTHR12526:SF630">
    <property type="entry name" value="GLYCOSYLTRANSFERASE"/>
    <property type="match status" value="1"/>
</dbReference>
<name>A0ABZ2T982_9ENTE</name>
<evidence type="ECO:0000259" key="1">
    <source>
        <dbReference type="Pfam" id="PF00534"/>
    </source>
</evidence>
<dbReference type="Proteomes" id="UP000195080">
    <property type="component" value="Chromosome"/>
</dbReference>
<dbReference type="SUPFAM" id="SSF53756">
    <property type="entry name" value="UDP-Glycosyltransferase/glycogen phosphorylase"/>
    <property type="match status" value="1"/>
</dbReference>
<dbReference type="InterPro" id="IPR001296">
    <property type="entry name" value="Glyco_trans_1"/>
</dbReference>
<protein>
    <recommendedName>
        <fullName evidence="5">Glycosyl transferase family 1 domain-containing protein</fullName>
    </recommendedName>
</protein>
<accession>A0ABZ2T982</accession>
<reference evidence="4" key="1">
    <citation type="submission" date="2017-05" db="EMBL/GenBank/DDBJ databases">
        <title>The Genome Sequence of EEnterococcus faecalis 9F2_4866.</title>
        <authorList>
            <consortium name="The Broad Institute Genomics Platform"/>
            <consortium name="The Broad Institute Genomic Center for Infectious Diseases"/>
            <person name="Earl A."/>
            <person name="Manson A."/>
            <person name="Schwartman J."/>
            <person name="Gilmore M."/>
            <person name="Abouelleil A."/>
            <person name="Cao P."/>
            <person name="Chapman S."/>
            <person name="Cusick C."/>
            <person name="Shea T."/>
            <person name="Young S."/>
            <person name="Neafsey D."/>
            <person name="Nusbaum C."/>
            <person name="Birren B."/>
        </authorList>
    </citation>
    <scope>NUCLEOTIDE SEQUENCE [LARGE SCALE GENOMIC DNA]</scope>
    <source>
        <strain evidence="4">12C11_DIV0727</strain>
    </source>
</reference>
<dbReference type="Gene3D" id="3.40.50.2000">
    <property type="entry name" value="Glycogen Phosphorylase B"/>
    <property type="match status" value="2"/>
</dbReference>
<feature type="domain" description="Glycosyl transferase family 1" evidence="1">
    <location>
        <begin position="192"/>
        <end position="347"/>
    </location>
</feature>
<evidence type="ECO:0000259" key="2">
    <source>
        <dbReference type="Pfam" id="PF13439"/>
    </source>
</evidence>
<dbReference type="EMBL" id="CP147248">
    <property type="protein sequence ID" value="WYJ87937.1"/>
    <property type="molecule type" value="Genomic_DNA"/>
</dbReference>
<feature type="domain" description="Glycosyltransferase subfamily 4-like N-terminal" evidence="2">
    <location>
        <begin position="12"/>
        <end position="186"/>
    </location>
</feature>
<proteinExistence type="predicted"/>
<dbReference type="RefSeq" id="WP_086444923.1">
    <property type="nucleotide sequence ID" value="NZ_CP147248.1"/>
</dbReference>
<dbReference type="Pfam" id="PF00534">
    <property type="entry name" value="Glycos_transf_1"/>
    <property type="match status" value="1"/>
</dbReference>
<dbReference type="PANTHER" id="PTHR12526">
    <property type="entry name" value="GLYCOSYLTRANSFERASE"/>
    <property type="match status" value="1"/>
</dbReference>
<gene>
    <name evidence="3" type="ORF">A5866_003063</name>
</gene>
<evidence type="ECO:0008006" key="5">
    <source>
        <dbReference type="Google" id="ProtNLM"/>
    </source>
</evidence>
<dbReference type="Pfam" id="PF13439">
    <property type="entry name" value="Glyco_transf_4"/>
    <property type="match status" value="1"/>
</dbReference>
<dbReference type="InterPro" id="IPR028098">
    <property type="entry name" value="Glyco_trans_4-like_N"/>
</dbReference>
<sequence>MNICIVGPSFGYGGANMVASRIGKELSRYHNVYYYSFRFEGNYLDIPEESLFFYKKKRNGVIEKAKKAWELLRNSGEFTPDKYVKAEISYLSNLISEKKIDFVILNSFNSATLFAKALKERFPDIPVVSWMHESVEHSFNILTKRYPKAFIDGIRCSDTIVCLTKQDYEKFTQYNDNVEIIYNPVSFENEEVSDLTTDTISFVTRLDIKTKGLDVLVKVANRLPKKWSIELAANSRDNQLQLFQKLLDKENTENNIHFVGPKKGQELINHYLNSSIFISTSRFEALPLVFLEAMSCGLPIVSFDHSGAKEILGNGKYGILVPRMDDEKMALEIERLIKNTSLRQEYQQLSLERAEDFRLDKILNQWLTLIENRGEKNGIHLRKTEQD</sequence>
<keyword evidence="4" id="KW-1185">Reference proteome</keyword>
<evidence type="ECO:0000313" key="4">
    <source>
        <dbReference type="Proteomes" id="UP000195080"/>
    </source>
</evidence>
<organism evidence="3 4">
    <name type="scientific">Candidatus Enterococcus lemimoniae</name>
    <dbReference type="NCBI Taxonomy" id="1834167"/>
    <lineage>
        <taxon>Bacteria</taxon>
        <taxon>Bacillati</taxon>
        <taxon>Bacillota</taxon>
        <taxon>Bacilli</taxon>
        <taxon>Lactobacillales</taxon>
        <taxon>Enterococcaceae</taxon>
        <taxon>Enterococcus</taxon>
    </lineage>
</organism>
<evidence type="ECO:0000313" key="3">
    <source>
        <dbReference type="EMBL" id="WYJ87937.1"/>
    </source>
</evidence>